<comment type="caution">
    <text evidence="1">The sequence shown here is derived from an EMBL/GenBank/DDBJ whole genome shotgun (WGS) entry which is preliminary data.</text>
</comment>
<sequence length="125" mass="13792">MNIMQNNKGGNKICFEILSATDENENSKEDRFVGNSIMSDQLTEFCGKAPRIRKHFCIPGDGVQDVIAAMDEVSRLAPTNTMNVITVGTNNVQRTSTSDGLYLSQVRAASFGRLLDGTVRDFRTK</sequence>
<proteinExistence type="predicted"/>
<organism evidence="1 2">
    <name type="scientific">Scylla paramamosain</name>
    <name type="common">Mud crab</name>
    <dbReference type="NCBI Taxonomy" id="85552"/>
    <lineage>
        <taxon>Eukaryota</taxon>
        <taxon>Metazoa</taxon>
        <taxon>Ecdysozoa</taxon>
        <taxon>Arthropoda</taxon>
        <taxon>Crustacea</taxon>
        <taxon>Multicrustacea</taxon>
        <taxon>Malacostraca</taxon>
        <taxon>Eumalacostraca</taxon>
        <taxon>Eucarida</taxon>
        <taxon>Decapoda</taxon>
        <taxon>Pleocyemata</taxon>
        <taxon>Brachyura</taxon>
        <taxon>Eubrachyura</taxon>
        <taxon>Portunoidea</taxon>
        <taxon>Portunidae</taxon>
        <taxon>Portuninae</taxon>
        <taxon>Scylla</taxon>
    </lineage>
</organism>
<reference evidence="1 2" key="1">
    <citation type="submission" date="2023-03" db="EMBL/GenBank/DDBJ databases">
        <title>High-quality genome of Scylla paramamosain provides insights in environmental adaptation.</title>
        <authorList>
            <person name="Zhang L."/>
        </authorList>
    </citation>
    <scope>NUCLEOTIDE SEQUENCE [LARGE SCALE GENOMIC DNA]</scope>
    <source>
        <strain evidence="1">LZ_2023a</strain>
        <tissue evidence="1">Muscle</tissue>
    </source>
</reference>
<accession>A0AAW0TBW3</accession>
<protein>
    <submittedName>
        <fullName evidence="1">Uncharacterized protein</fullName>
    </submittedName>
</protein>
<keyword evidence="2" id="KW-1185">Reference proteome</keyword>
<dbReference type="Gene3D" id="3.40.50.12690">
    <property type="match status" value="1"/>
</dbReference>
<dbReference type="AlphaFoldDB" id="A0AAW0TBW3"/>
<evidence type="ECO:0000313" key="1">
    <source>
        <dbReference type="EMBL" id="KAK8384648.1"/>
    </source>
</evidence>
<evidence type="ECO:0000313" key="2">
    <source>
        <dbReference type="Proteomes" id="UP001487740"/>
    </source>
</evidence>
<name>A0AAW0TBW3_SCYPA</name>
<dbReference type="Proteomes" id="UP001487740">
    <property type="component" value="Unassembled WGS sequence"/>
</dbReference>
<gene>
    <name evidence="1" type="ORF">O3P69_014310</name>
</gene>
<dbReference type="EMBL" id="JARAKH010000034">
    <property type="protein sequence ID" value="KAK8384648.1"/>
    <property type="molecule type" value="Genomic_DNA"/>
</dbReference>